<dbReference type="Proteomes" id="UP001528673">
    <property type="component" value="Unassembled WGS sequence"/>
</dbReference>
<dbReference type="Pfam" id="PF09084">
    <property type="entry name" value="NMT1"/>
    <property type="match status" value="1"/>
</dbReference>
<dbReference type="Gene3D" id="3.40.190.10">
    <property type="entry name" value="Periplasmic binding protein-like II"/>
    <property type="match status" value="2"/>
</dbReference>
<evidence type="ECO:0000313" key="5">
    <source>
        <dbReference type="EMBL" id="MDD0838952.1"/>
    </source>
</evidence>
<feature type="domain" description="SsuA/THI5-like" evidence="4">
    <location>
        <begin position="15"/>
        <end position="225"/>
    </location>
</feature>
<organism evidence="5 6">
    <name type="scientific">Curvibacter cyanobacteriorum</name>
    <dbReference type="NCBI Taxonomy" id="3026422"/>
    <lineage>
        <taxon>Bacteria</taxon>
        <taxon>Pseudomonadati</taxon>
        <taxon>Pseudomonadota</taxon>
        <taxon>Betaproteobacteria</taxon>
        <taxon>Burkholderiales</taxon>
        <taxon>Comamonadaceae</taxon>
        <taxon>Curvibacter</taxon>
    </lineage>
</organism>
<protein>
    <submittedName>
        <fullName evidence="5">ABC transporter substrate-binding protein</fullName>
    </submittedName>
</protein>
<sequence>MALTVCVFEGGWNLPLWAAEQQGFWAAQGLDVTVLPTPGSQAMVQGFVEGAFPLLLLSADNVVAYQQNLAEVPVPGVPDAVIFMGGDDGLLSLVAAPGVSEVAALRDQVVAVDAPETGFALVLYEMLAQAGLAREAVRIESQGSTEQRFQALLAGRCRATLLRTPYELMAEQHGCRVLQRGHGVLPHYQGTVGAVREGWRASHPRELAAFVQAYRQGLAWCLADTAAAAQLLSSHVPGLSPGLAQAACALLLDPDRGLRRDLSVDPEGLRTVQALRQRYLPAVQGRAAVMTCVDAAAAGGKGADALTPAVQPPVPMDVGFRPLAAAEAPARRDHPLE</sequence>
<keyword evidence="3" id="KW-0732">Signal</keyword>
<evidence type="ECO:0000256" key="1">
    <source>
        <dbReference type="ARBA" id="ARBA00004418"/>
    </source>
</evidence>
<name>A0ABT5MYP4_9BURK</name>
<dbReference type="EMBL" id="JAQSIP010000004">
    <property type="protein sequence ID" value="MDD0838952.1"/>
    <property type="molecule type" value="Genomic_DNA"/>
</dbReference>
<dbReference type="RefSeq" id="WP_273951306.1">
    <property type="nucleotide sequence ID" value="NZ_JAQSIP010000004.1"/>
</dbReference>
<proteinExistence type="inferred from homology"/>
<reference evidence="5 6" key="1">
    <citation type="submission" date="2023-02" db="EMBL/GenBank/DDBJ databases">
        <title>Bacterial whole genomic sequence of Curvibacter sp. HBC61.</title>
        <authorList>
            <person name="Le V."/>
            <person name="Ko S.-R."/>
            <person name="Ahn C.-Y."/>
            <person name="Oh H.-M."/>
        </authorList>
    </citation>
    <scope>NUCLEOTIDE SEQUENCE [LARGE SCALE GENOMIC DNA]</scope>
    <source>
        <strain evidence="5 6">HBC61</strain>
    </source>
</reference>
<evidence type="ECO:0000259" key="4">
    <source>
        <dbReference type="Pfam" id="PF09084"/>
    </source>
</evidence>
<keyword evidence="6" id="KW-1185">Reference proteome</keyword>
<evidence type="ECO:0000256" key="3">
    <source>
        <dbReference type="ARBA" id="ARBA00022729"/>
    </source>
</evidence>
<comment type="caution">
    <text evidence="5">The sequence shown here is derived from an EMBL/GenBank/DDBJ whole genome shotgun (WGS) entry which is preliminary data.</text>
</comment>
<dbReference type="PANTHER" id="PTHR30024:SF47">
    <property type="entry name" value="TAURINE-BINDING PERIPLASMIC PROTEIN"/>
    <property type="match status" value="1"/>
</dbReference>
<dbReference type="InterPro" id="IPR015168">
    <property type="entry name" value="SsuA/THI5"/>
</dbReference>
<comment type="subcellular location">
    <subcellularLocation>
        <location evidence="1">Periplasm</location>
    </subcellularLocation>
</comment>
<dbReference type="SUPFAM" id="SSF53850">
    <property type="entry name" value="Periplasmic binding protein-like II"/>
    <property type="match status" value="1"/>
</dbReference>
<dbReference type="PANTHER" id="PTHR30024">
    <property type="entry name" value="ALIPHATIC SULFONATES-BINDING PROTEIN-RELATED"/>
    <property type="match status" value="1"/>
</dbReference>
<comment type="similarity">
    <text evidence="2">Belongs to the bacterial solute-binding protein SsuA/TauA family.</text>
</comment>
<evidence type="ECO:0000313" key="6">
    <source>
        <dbReference type="Proteomes" id="UP001528673"/>
    </source>
</evidence>
<gene>
    <name evidence="5" type="ORF">PSQ40_10255</name>
</gene>
<evidence type="ECO:0000256" key="2">
    <source>
        <dbReference type="ARBA" id="ARBA00010742"/>
    </source>
</evidence>
<accession>A0ABT5MYP4</accession>